<evidence type="ECO:0000259" key="6">
    <source>
        <dbReference type="Pfam" id="PF00149"/>
    </source>
</evidence>
<dbReference type="RefSeq" id="WP_330430407.1">
    <property type="nucleotide sequence ID" value="NZ_JAZDUF010000001.1"/>
</dbReference>
<reference evidence="7 8" key="1">
    <citation type="submission" date="2024-01" db="EMBL/GenBank/DDBJ databases">
        <title>Draft genome sequence of Gordonia sp. LSe1-13.</title>
        <authorList>
            <person name="Suphannarot A."/>
            <person name="Mingma R."/>
        </authorList>
    </citation>
    <scope>NUCLEOTIDE SEQUENCE [LARGE SCALE GENOMIC DNA]</scope>
    <source>
        <strain evidence="7 8">LSe1-13</strain>
    </source>
</reference>
<dbReference type="Proteomes" id="UP001347146">
    <property type="component" value="Unassembled WGS sequence"/>
</dbReference>
<dbReference type="InterPro" id="IPR041796">
    <property type="entry name" value="Mre11_N"/>
</dbReference>
<keyword evidence="8" id="KW-1185">Reference proteome</keyword>
<dbReference type="Pfam" id="PF00149">
    <property type="entry name" value="Metallophos"/>
    <property type="match status" value="1"/>
</dbReference>
<protein>
    <recommendedName>
        <fullName evidence="2">Nuclease SbcCD subunit D</fullName>
    </recommendedName>
</protein>
<evidence type="ECO:0000256" key="3">
    <source>
        <dbReference type="ARBA" id="ARBA00022722"/>
    </source>
</evidence>
<evidence type="ECO:0000313" key="8">
    <source>
        <dbReference type="Proteomes" id="UP001347146"/>
    </source>
</evidence>
<dbReference type="PANTHER" id="PTHR30337">
    <property type="entry name" value="COMPONENT OF ATP-DEPENDENT DSDNA EXONUCLEASE"/>
    <property type="match status" value="1"/>
</dbReference>
<evidence type="ECO:0000256" key="2">
    <source>
        <dbReference type="ARBA" id="ARBA00013365"/>
    </source>
</evidence>
<dbReference type="Gene3D" id="3.60.21.10">
    <property type="match status" value="1"/>
</dbReference>
<dbReference type="InterPro" id="IPR004843">
    <property type="entry name" value="Calcineurin-like_PHP"/>
</dbReference>
<evidence type="ECO:0000256" key="4">
    <source>
        <dbReference type="ARBA" id="ARBA00022801"/>
    </source>
</evidence>
<dbReference type="SUPFAM" id="SSF56300">
    <property type="entry name" value="Metallo-dependent phosphatases"/>
    <property type="match status" value="1"/>
</dbReference>
<dbReference type="InterPro" id="IPR014577">
    <property type="entry name" value="UCP033093_metalloPase"/>
</dbReference>
<name>A0ABU7M7Q4_9ACTN</name>
<dbReference type="InterPro" id="IPR029052">
    <property type="entry name" value="Metallo-depent_PP-like"/>
</dbReference>
<sequence length="431" mass="46051">MTVPLFELPDPELPDDVLPDAELPVPGPRVIGRAESRGERFAPASETAHEVTFVHTADWQLGMTRHYLGPEAAHAYTAARLEAIERIGALVAEVDAEFVVVAGDVFEDQRVSSRIIRRTLDALAAFGVPVYLLPGNHDPYDAAGVYRSRTFVQACPDNVTVLSGEGVHQVRDGVELVAAPWAHKHPGADLVGRQVARLSPGDGIRILVGHGGVDEMTPGNGTSLIGLGSLETAVESGVVDYVALGDRHSVTSVGSTGRIWYPGAHEVTNFDHIEESPGHALAVTLRRSGSTREIDVSPHRVGQWSFRTISADVGGVANIEALRARLGEIDDKPRTVLQLGLVGSISVADSAVLDDLLDECADRFAAVTRWGRADDLAVLADDADLDELAVGGYVRDTAEELFAHSRSDDSDSARSARDALALLRRLAGNSR</sequence>
<dbReference type="PIRSF" id="PIRSF033093">
    <property type="entry name" value="UCP_ML1119"/>
    <property type="match status" value="1"/>
</dbReference>
<dbReference type="PANTHER" id="PTHR30337:SF0">
    <property type="entry name" value="NUCLEASE SBCCD SUBUNIT D"/>
    <property type="match status" value="1"/>
</dbReference>
<comment type="caution">
    <text evidence="7">The sequence shown here is derived from an EMBL/GenBank/DDBJ whole genome shotgun (WGS) entry which is preliminary data.</text>
</comment>
<evidence type="ECO:0000313" key="7">
    <source>
        <dbReference type="EMBL" id="MEE3848731.1"/>
    </source>
</evidence>
<keyword evidence="4" id="KW-0378">Hydrolase</keyword>
<accession>A0ABU7M7Q4</accession>
<organism evidence="7 8">
    <name type="scientific">Gordonia sesuvii</name>
    <dbReference type="NCBI Taxonomy" id="3116777"/>
    <lineage>
        <taxon>Bacteria</taxon>
        <taxon>Bacillati</taxon>
        <taxon>Actinomycetota</taxon>
        <taxon>Actinomycetes</taxon>
        <taxon>Mycobacteriales</taxon>
        <taxon>Gordoniaceae</taxon>
        <taxon>Gordonia</taxon>
    </lineage>
</organism>
<evidence type="ECO:0000256" key="5">
    <source>
        <dbReference type="ARBA" id="ARBA00022839"/>
    </source>
</evidence>
<evidence type="ECO:0000256" key="1">
    <source>
        <dbReference type="ARBA" id="ARBA00010555"/>
    </source>
</evidence>
<keyword evidence="5 7" id="KW-0269">Exonuclease</keyword>
<dbReference type="GO" id="GO:0004527">
    <property type="term" value="F:exonuclease activity"/>
    <property type="evidence" value="ECO:0007669"/>
    <property type="project" value="UniProtKB-KW"/>
</dbReference>
<proteinExistence type="inferred from homology"/>
<gene>
    <name evidence="7" type="ORF">VZC37_00200</name>
</gene>
<keyword evidence="3" id="KW-0540">Nuclease</keyword>
<dbReference type="InterPro" id="IPR050535">
    <property type="entry name" value="DNA_Repair-Maintenance_Comp"/>
</dbReference>
<feature type="domain" description="Calcineurin-like phosphoesterase" evidence="6">
    <location>
        <begin position="52"/>
        <end position="248"/>
    </location>
</feature>
<dbReference type="CDD" id="cd00840">
    <property type="entry name" value="MPP_Mre11_N"/>
    <property type="match status" value="1"/>
</dbReference>
<comment type="similarity">
    <text evidence="1">Belongs to the SbcD family.</text>
</comment>
<dbReference type="EMBL" id="JAZDUF010000001">
    <property type="protein sequence ID" value="MEE3848731.1"/>
    <property type="molecule type" value="Genomic_DNA"/>
</dbReference>